<protein>
    <submittedName>
        <fullName evidence="1">Uncharacterized protein</fullName>
    </submittedName>
</protein>
<proteinExistence type="predicted"/>
<dbReference type="Proteomes" id="UP000251647">
    <property type="component" value="Unassembled WGS sequence"/>
</dbReference>
<reference evidence="1 2" key="1">
    <citation type="submission" date="2018-06" db="EMBL/GenBank/DDBJ databases">
        <authorList>
            <consortium name="Pathogen Informatics"/>
            <person name="Doyle S."/>
        </authorList>
    </citation>
    <scope>NUCLEOTIDE SEQUENCE [LARGE SCALE GENOMIC DNA]</scope>
    <source>
        <strain evidence="1 2">NCTC11647</strain>
    </source>
</reference>
<evidence type="ECO:0000313" key="2">
    <source>
        <dbReference type="Proteomes" id="UP000251647"/>
    </source>
</evidence>
<sequence>MFDRSTLAISAGTGTVIGIGATKSIENVQSLLNSSLDQIIHGQFTWYGSDIGMVVGIILSLIGIVVTIYRIRVTKSIRDAL</sequence>
<dbReference type="AlphaFoldDB" id="A0A2T3QL63"/>
<dbReference type="EMBL" id="UATL01000005">
    <property type="protein sequence ID" value="SPY44033.1"/>
    <property type="molecule type" value="Genomic_DNA"/>
</dbReference>
<gene>
    <name evidence="1" type="ORF">NCTC11647_02968</name>
</gene>
<dbReference type="RefSeq" id="WP_036765810.1">
    <property type="nucleotide sequence ID" value="NZ_JAATTX010000017.1"/>
</dbReference>
<organism evidence="1 2">
    <name type="scientific">Photobacterium damselae</name>
    <dbReference type="NCBI Taxonomy" id="38293"/>
    <lineage>
        <taxon>Bacteria</taxon>
        <taxon>Pseudomonadati</taxon>
        <taxon>Pseudomonadota</taxon>
        <taxon>Gammaproteobacteria</taxon>
        <taxon>Vibrionales</taxon>
        <taxon>Vibrionaceae</taxon>
        <taxon>Photobacterium</taxon>
    </lineage>
</organism>
<accession>A0A2T3QL63</accession>
<evidence type="ECO:0000313" key="1">
    <source>
        <dbReference type="EMBL" id="SPY44033.1"/>
    </source>
</evidence>
<name>A0A2T3QL63_PHODM</name>